<gene>
    <name evidence="2" type="ORF">HJG54_01975</name>
</gene>
<dbReference type="GO" id="GO:0008381">
    <property type="term" value="F:mechanosensitive monoatomic ion channel activity"/>
    <property type="evidence" value="ECO:0007669"/>
    <property type="project" value="InterPro"/>
</dbReference>
<feature type="transmembrane region" description="Helical" evidence="1">
    <location>
        <begin position="139"/>
        <end position="163"/>
    </location>
</feature>
<feature type="transmembrane region" description="Helical" evidence="1">
    <location>
        <begin position="448"/>
        <end position="472"/>
    </location>
</feature>
<dbReference type="InterPro" id="IPR045275">
    <property type="entry name" value="MscS_archaea/bacteria_type"/>
</dbReference>
<dbReference type="Pfam" id="PF05552">
    <property type="entry name" value="MS_channel_1st_1"/>
    <property type="match status" value="4"/>
</dbReference>
<sequence length="558" mass="58731">MNSIWCVTCGLGPARAQLPPTLAQANPIEVTVNTTGQFLSSLAAFLPNLLGAIAILIIGWLVALIVAAVVQGLLKRTNFDNRIAAWAGGGRGAENRIPIEKWIGTAVFWLIMAFVLVAFFNALQLTAVSAPLDSFLQQVFIYLPRIVSAAALLGVAWLVATLAKAIVVRGLGRFNLESRIAQQTGEPPGAAPLMLNETFGNALYWFILLFFLPLILDVLQLQGPLAPVQNLLDQILSALPRILTAILIGVIGWFIARIVRTIVTNFLAAIGTNQVGARIGLTQTTGGLSLSALLGTIVYVLVLIPTAIAALNALQIEAISAPAITMLGQILNALPRIFTAILILAIAYVIGRFVADLVARVLTSIGFDNIFNWLGFPTTPPAVNPFADVPPPPEDLSLGQSNVIPPTPSLPKQTPSEIVGIIVLVGIMLTGAVAAVEKLEFAVLTEIVNGILAVLGNVLIGLVVLGIGLYLANLAFNVIARSGGQQARILGQTARIAIIAFAGAMALNRMGVAPNIVNLAFGLLLGAIAVAIGVAFGLGGRGVADELLRDWLSSFRRQ</sequence>
<dbReference type="NCBIfam" id="NF033912">
    <property type="entry name" value="msc"/>
    <property type="match status" value="1"/>
</dbReference>
<dbReference type="Gene3D" id="1.10.287.1260">
    <property type="match status" value="1"/>
</dbReference>
<keyword evidence="1" id="KW-0472">Membrane</keyword>
<organism evidence="2">
    <name type="scientific">Leptolyngbya sp. NK1-12</name>
    <dbReference type="NCBI Taxonomy" id="2547451"/>
    <lineage>
        <taxon>Bacteria</taxon>
        <taxon>Bacillati</taxon>
        <taxon>Cyanobacteriota</taxon>
        <taxon>Cyanophyceae</taxon>
        <taxon>Leptolyngbyales</taxon>
        <taxon>Leptolyngbyaceae</taxon>
        <taxon>Leptolyngbya group</taxon>
        <taxon>Leptolyngbya</taxon>
    </lineage>
</organism>
<keyword evidence="1" id="KW-1133">Transmembrane helix</keyword>
<feature type="transmembrane region" description="Helical" evidence="1">
    <location>
        <begin position="288"/>
        <end position="313"/>
    </location>
</feature>
<dbReference type="AlphaFoldDB" id="A0AA96WBZ9"/>
<feature type="transmembrane region" description="Helical" evidence="1">
    <location>
        <begin position="49"/>
        <end position="74"/>
    </location>
</feature>
<feature type="transmembrane region" description="Helical" evidence="1">
    <location>
        <begin position="516"/>
        <end position="539"/>
    </location>
</feature>
<name>A0AA96WBZ9_9CYAN</name>
<evidence type="ECO:0000256" key="1">
    <source>
        <dbReference type="SAM" id="Phobius"/>
    </source>
</evidence>
<dbReference type="PANTHER" id="PTHR30221">
    <property type="entry name" value="SMALL-CONDUCTANCE MECHANOSENSITIVE CHANNEL"/>
    <property type="match status" value="1"/>
</dbReference>
<dbReference type="PANTHER" id="PTHR30221:SF1">
    <property type="entry name" value="SMALL-CONDUCTANCE MECHANOSENSITIVE CHANNEL"/>
    <property type="match status" value="1"/>
</dbReference>
<evidence type="ECO:0000313" key="2">
    <source>
        <dbReference type="EMBL" id="WNZ21755.1"/>
    </source>
</evidence>
<reference evidence="2" key="1">
    <citation type="submission" date="2020-05" db="EMBL/GenBank/DDBJ databases">
        <authorList>
            <person name="Zhu T."/>
            <person name="Keshari N."/>
            <person name="Lu X."/>
        </authorList>
    </citation>
    <scope>NUCLEOTIDE SEQUENCE</scope>
    <source>
        <strain evidence="2">NK1-12</strain>
    </source>
</reference>
<feature type="transmembrane region" description="Helical" evidence="1">
    <location>
        <begin position="418"/>
        <end position="436"/>
    </location>
</feature>
<feature type="transmembrane region" description="Helical" evidence="1">
    <location>
        <begin position="493"/>
        <end position="510"/>
    </location>
</feature>
<feature type="transmembrane region" description="Helical" evidence="1">
    <location>
        <begin position="235"/>
        <end position="256"/>
    </location>
</feature>
<protein>
    <submittedName>
        <fullName evidence="2">Mechanosensitive ion channel</fullName>
    </submittedName>
</protein>
<keyword evidence="1" id="KW-0812">Transmembrane</keyword>
<feature type="transmembrane region" description="Helical" evidence="1">
    <location>
        <begin position="106"/>
        <end position="127"/>
    </location>
</feature>
<feature type="transmembrane region" description="Helical" evidence="1">
    <location>
        <begin position="202"/>
        <end position="223"/>
    </location>
</feature>
<dbReference type="InterPro" id="IPR008910">
    <property type="entry name" value="MSC_TM_helix"/>
</dbReference>
<feature type="transmembrane region" description="Helical" evidence="1">
    <location>
        <begin position="333"/>
        <end position="355"/>
    </location>
</feature>
<proteinExistence type="predicted"/>
<accession>A0AA96WBZ9</accession>
<dbReference type="EMBL" id="CP053586">
    <property type="protein sequence ID" value="WNZ21755.1"/>
    <property type="molecule type" value="Genomic_DNA"/>
</dbReference>
<dbReference type="RefSeq" id="WP_316433055.1">
    <property type="nucleotide sequence ID" value="NZ_CP053586.1"/>
</dbReference>